<dbReference type="Pfam" id="PF00749">
    <property type="entry name" value="tRNA-synt_1c"/>
    <property type="match status" value="2"/>
</dbReference>
<dbReference type="InterPro" id="IPR014729">
    <property type="entry name" value="Rossmann-like_a/b/a_fold"/>
</dbReference>
<dbReference type="EC" id="3.1.11.5" evidence="7"/>
<keyword evidence="4 5" id="KW-0030">Aminoacyl-tRNA synthetase</keyword>
<keyword evidence="3 5" id="KW-0067">ATP-binding</keyword>
<dbReference type="GO" id="GO:0006424">
    <property type="term" value="P:glutamyl-tRNA aminoacylation"/>
    <property type="evidence" value="ECO:0007669"/>
    <property type="project" value="TreeGrafter"/>
</dbReference>
<evidence type="ECO:0000256" key="1">
    <source>
        <dbReference type="ARBA" id="ARBA00022598"/>
    </source>
</evidence>
<dbReference type="Gene3D" id="3.40.50.620">
    <property type="entry name" value="HUPs"/>
    <property type="match status" value="2"/>
</dbReference>
<evidence type="ECO:0000256" key="2">
    <source>
        <dbReference type="ARBA" id="ARBA00022741"/>
    </source>
</evidence>
<gene>
    <name evidence="7" type="ORF">BW244_0119</name>
</gene>
<dbReference type="GO" id="GO:0005524">
    <property type="term" value="F:ATP binding"/>
    <property type="evidence" value="ECO:0007669"/>
    <property type="project" value="UniProtKB-KW"/>
</dbReference>
<dbReference type="EMBL" id="CP019943">
    <property type="protein sequence ID" value="AQU89537.1"/>
    <property type="molecule type" value="Genomic_DNA"/>
</dbReference>
<proteinExistence type="inferred from homology"/>
<protein>
    <submittedName>
        <fullName evidence="7">Exodeoxyribonuclease V gamma chain RecC</fullName>
        <ecNumber evidence="7">3.1.11.5</ecNumber>
    </submittedName>
</protein>
<evidence type="ECO:0000259" key="6">
    <source>
        <dbReference type="Pfam" id="PF00749"/>
    </source>
</evidence>
<dbReference type="Proteomes" id="UP000189666">
    <property type="component" value="Chromosome"/>
</dbReference>
<dbReference type="GO" id="GO:0008854">
    <property type="term" value="F:exodeoxyribonuclease V activity"/>
    <property type="evidence" value="ECO:0007669"/>
    <property type="project" value="UniProtKB-EC"/>
</dbReference>
<dbReference type="RefSeq" id="WP_211118372.1">
    <property type="nucleotide sequence ID" value="NZ_CP019943.1"/>
</dbReference>
<dbReference type="AlphaFoldDB" id="A0A1U9RRL7"/>
<feature type="domain" description="Glutamyl/glutaminyl-tRNA synthetase class Ib catalytic" evidence="6">
    <location>
        <begin position="129"/>
        <end position="216"/>
    </location>
</feature>
<evidence type="ECO:0000313" key="8">
    <source>
        <dbReference type="Proteomes" id="UP000189666"/>
    </source>
</evidence>
<dbReference type="GO" id="GO:0004818">
    <property type="term" value="F:glutamate-tRNA ligase activity"/>
    <property type="evidence" value="ECO:0007669"/>
    <property type="project" value="TreeGrafter"/>
</dbReference>
<evidence type="ECO:0000256" key="5">
    <source>
        <dbReference type="RuleBase" id="RU363037"/>
    </source>
</evidence>
<dbReference type="PANTHER" id="PTHR43311:SF2">
    <property type="entry name" value="GLUTAMATE--TRNA LIGASE, MITOCHONDRIAL-RELATED"/>
    <property type="match status" value="1"/>
</dbReference>
<evidence type="ECO:0000313" key="7">
    <source>
        <dbReference type="EMBL" id="AQU89537.1"/>
    </source>
</evidence>
<dbReference type="PANTHER" id="PTHR43311">
    <property type="entry name" value="GLUTAMATE--TRNA LIGASE"/>
    <property type="match status" value="1"/>
</dbReference>
<organism evidence="7 8">
    <name type="scientific">Carsonella ruddii</name>
    <dbReference type="NCBI Taxonomy" id="114186"/>
    <lineage>
        <taxon>Bacteria</taxon>
        <taxon>Pseudomonadati</taxon>
        <taxon>Pseudomonadota</taxon>
        <taxon>Gammaproteobacteria</taxon>
        <taxon>Oceanospirillales</taxon>
        <taxon>Halomonadaceae</taxon>
        <taxon>Zymobacter group</taxon>
        <taxon>Candidatus Carsonella</taxon>
    </lineage>
</organism>
<name>A0A1U9RRL7_CARRU</name>
<dbReference type="SUPFAM" id="SSF52374">
    <property type="entry name" value="Nucleotidylyl transferase"/>
    <property type="match status" value="1"/>
</dbReference>
<dbReference type="InterPro" id="IPR049940">
    <property type="entry name" value="GluQ/Sye"/>
</dbReference>
<comment type="similarity">
    <text evidence="5">Belongs to the class-I aminoacyl-tRNA synthetase family.</text>
</comment>
<keyword evidence="2 5" id="KW-0547">Nucleotide-binding</keyword>
<evidence type="ECO:0000256" key="4">
    <source>
        <dbReference type="ARBA" id="ARBA00023146"/>
    </source>
</evidence>
<keyword evidence="1 5" id="KW-0436">Ligase</keyword>
<sequence length="325" mass="39516">MYNFRIAITPSGVPHIGNMYILLTNYILKSKIIGNIILRFDDTNEKKNKIINKFYILKKLKNNGIFFKKFFNQKKFLNLYFKKINIFKKNSFKKLFFNNKIKYININYSFSIIFKNFKIKYFDNNYGLLNYKINLEKIILIKKVGIPTYNFSTLFDDFYNNTIIIIRGKEWLNQIPFQLILCKKYNLFFNFNHLSNINFLNGKKISKRNFCLIKNINFFIFLKKIKKILNNNKDIKYLIIEKQKKNFNKINNYIMLNIIHLINNINFKEINNLIKIKINFIQYFKKITDFSNLNFSFKLLKDLKNIFFLKKIKILILKIKKYEFI</sequence>
<accession>A0A1U9RRL7</accession>
<dbReference type="PROSITE" id="PS00178">
    <property type="entry name" value="AA_TRNA_LIGASE_I"/>
    <property type="match status" value="1"/>
</dbReference>
<keyword evidence="5" id="KW-0648">Protein biosynthesis</keyword>
<dbReference type="InterPro" id="IPR001412">
    <property type="entry name" value="aa-tRNA-synth_I_CS"/>
</dbReference>
<dbReference type="InterPro" id="IPR020058">
    <property type="entry name" value="Glu/Gln-tRNA-synth_Ib_cat-dom"/>
</dbReference>
<reference evidence="7 8" key="1">
    <citation type="submission" date="2017-02" db="EMBL/GenBank/DDBJ databases">
        <title>Complete Genome of Candidatus Carsonella ruddii strain BC, a Nutritional Endosymbiont of Bactericera cockerelli.</title>
        <authorList>
            <person name="Riley A.B."/>
            <person name="Kim D.H."/>
            <person name="Hansen A.K."/>
        </authorList>
    </citation>
    <scope>NUCLEOTIDE SEQUENCE [LARGE SCALE GENOMIC DNA]</scope>
    <source>
        <strain evidence="7 8">BC</strain>
    </source>
</reference>
<feature type="domain" description="Glutamyl/glutaminyl-tRNA synthetase class Ib catalytic" evidence="6">
    <location>
        <begin position="5"/>
        <end position="80"/>
    </location>
</feature>
<keyword evidence="7" id="KW-0378">Hydrolase</keyword>
<evidence type="ECO:0000256" key="3">
    <source>
        <dbReference type="ARBA" id="ARBA00022840"/>
    </source>
</evidence>